<protein>
    <submittedName>
        <fullName evidence="1">Uncharacterized protein</fullName>
    </submittedName>
</protein>
<reference evidence="1" key="1">
    <citation type="submission" date="2022-11" db="EMBL/GenBank/DDBJ databases">
        <title>Genome Sequence of Nemania bipapillata.</title>
        <authorList>
            <person name="Buettner E."/>
        </authorList>
    </citation>
    <scope>NUCLEOTIDE SEQUENCE</scope>
    <source>
        <strain evidence="1">CP14</strain>
    </source>
</reference>
<organism evidence="1 2">
    <name type="scientific">Nemania bipapillata</name>
    <dbReference type="NCBI Taxonomy" id="110536"/>
    <lineage>
        <taxon>Eukaryota</taxon>
        <taxon>Fungi</taxon>
        <taxon>Dikarya</taxon>
        <taxon>Ascomycota</taxon>
        <taxon>Pezizomycotina</taxon>
        <taxon>Sordariomycetes</taxon>
        <taxon>Xylariomycetidae</taxon>
        <taxon>Xylariales</taxon>
        <taxon>Xylariaceae</taxon>
        <taxon>Nemania</taxon>
    </lineage>
</organism>
<accession>A0ACC2J4M4</accession>
<evidence type="ECO:0000313" key="1">
    <source>
        <dbReference type="EMBL" id="KAJ8122435.1"/>
    </source>
</evidence>
<sequence length="197" mass="20588">MLFSKVFAGIAMASTAMAAATPQQIADAIGSLTQKSQALQAPAQSITILNAPLIVIGQGPFPTIIAGFTDIVSTANALINQLPGTAPIQKRDEKEHARDLSPRGPDADLVFGAFREFVRVHQALLNILIGKAGILETVPVIGQPVATALRGVESVVDTIAITLINLLQNHSNDVTSDANALGNTLDLTISKYDSIGI</sequence>
<keyword evidence="2" id="KW-1185">Reference proteome</keyword>
<evidence type="ECO:0000313" key="2">
    <source>
        <dbReference type="Proteomes" id="UP001153334"/>
    </source>
</evidence>
<dbReference type="Proteomes" id="UP001153334">
    <property type="component" value="Unassembled WGS sequence"/>
</dbReference>
<name>A0ACC2J4M4_9PEZI</name>
<gene>
    <name evidence="1" type="ORF">ONZ43_g1371</name>
</gene>
<dbReference type="EMBL" id="JAPESX010000233">
    <property type="protein sequence ID" value="KAJ8122435.1"/>
    <property type="molecule type" value="Genomic_DNA"/>
</dbReference>
<comment type="caution">
    <text evidence="1">The sequence shown here is derived from an EMBL/GenBank/DDBJ whole genome shotgun (WGS) entry which is preliminary data.</text>
</comment>
<proteinExistence type="predicted"/>